<dbReference type="SUPFAM" id="SSF46894">
    <property type="entry name" value="C-terminal effector domain of the bipartite response regulators"/>
    <property type="match status" value="1"/>
</dbReference>
<keyword evidence="2" id="KW-0238">DNA-binding</keyword>
<gene>
    <name evidence="5" type="ORF">SAMN05660859_1300</name>
</gene>
<dbReference type="PRINTS" id="PR00038">
    <property type="entry name" value="HTHLUXR"/>
</dbReference>
<keyword evidence="3" id="KW-0804">Transcription</keyword>
<dbReference type="CDD" id="cd06170">
    <property type="entry name" value="LuxR_C_like"/>
    <property type="match status" value="1"/>
</dbReference>
<dbReference type="InterPro" id="IPR036388">
    <property type="entry name" value="WH-like_DNA-bd_sf"/>
</dbReference>
<keyword evidence="1" id="KW-0805">Transcription regulation</keyword>
<dbReference type="AlphaFoldDB" id="A0A1G4QME1"/>
<evidence type="ECO:0000259" key="4">
    <source>
        <dbReference type="PROSITE" id="PS50043"/>
    </source>
</evidence>
<dbReference type="Proteomes" id="UP000198889">
    <property type="component" value="Unassembled WGS sequence"/>
</dbReference>
<evidence type="ECO:0000256" key="1">
    <source>
        <dbReference type="ARBA" id="ARBA00023015"/>
    </source>
</evidence>
<keyword evidence="6" id="KW-1185">Reference proteome</keyword>
<reference evidence="6" key="1">
    <citation type="submission" date="2016-10" db="EMBL/GenBank/DDBJ databases">
        <authorList>
            <person name="Varghese N."/>
            <person name="Submissions S."/>
        </authorList>
    </citation>
    <scope>NUCLEOTIDE SEQUENCE [LARGE SCALE GENOMIC DNA]</scope>
    <source>
        <strain evidence="6">CGMCC 1.1761</strain>
    </source>
</reference>
<organism evidence="5 6">
    <name type="scientific">Ancylobacter rudongensis</name>
    <dbReference type="NCBI Taxonomy" id="177413"/>
    <lineage>
        <taxon>Bacteria</taxon>
        <taxon>Pseudomonadati</taxon>
        <taxon>Pseudomonadota</taxon>
        <taxon>Alphaproteobacteria</taxon>
        <taxon>Hyphomicrobiales</taxon>
        <taxon>Xanthobacteraceae</taxon>
        <taxon>Ancylobacter</taxon>
    </lineage>
</organism>
<dbReference type="InterPro" id="IPR000792">
    <property type="entry name" value="Tscrpt_reg_LuxR_C"/>
</dbReference>
<dbReference type="Pfam" id="PF00196">
    <property type="entry name" value="GerE"/>
    <property type="match status" value="1"/>
</dbReference>
<name>A0A1G4QME1_9HYPH</name>
<protein>
    <submittedName>
        <fullName evidence="5">Regulatory protein, luxR family</fullName>
    </submittedName>
</protein>
<sequence>MGYQGRAHDLPAGFGRDMARVLSRIGRDDFYESMIDAVAPLIPCDFWIMARYETEAKPRILSESGMAPRAKSAYTDKLWELDPLARAPFAGEAHRAISLRTLCADGPLDRTYARYLDVDLGIVDELALLLPLNERSFIALCLDRHRENFHEGELRLASEMLDILLEMHRQHVTRTVELQVARTSGLSGGAPAEILILTASGACLFQSEGWTQAARHAFDRDQLPAHLASTERRVIPANGGWCLFRPACEGTDALLHDVEVFVLRKEAPDFGSRLDRLARLYGLTERQKQIVRLSFEGHHNASIARQLNITVGGVKNHKLRIYDKLDITSERELLPAFLMGL</sequence>
<dbReference type="GO" id="GO:0006355">
    <property type="term" value="P:regulation of DNA-templated transcription"/>
    <property type="evidence" value="ECO:0007669"/>
    <property type="project" value="InterPro"/>
</dbReference>
<proteinExistence type="predicted"/>
<dbReference type="SMART" id="SM00421">
    <property type="entry name" value="HTH_LUXR"/>
    <property type="match status" value="1"/>
</dbReference>
<accession>A0A1G4QME1</accession>
<dbReference type="Gene3D" id="1.10.10.10">
    <property type="entry name" value="Winged helix-like DNA-binding domain superfamily/Winged helix DNA-binding domain"/>
    <property type="match status" value="1"/>
</dbReference>
<evidence type="ECO:0000256" key="3">
    <source>
        <dbReference type="ARBA" id="ARBA00023163"/>
    </source>
</evidence>
<dbReference type="STRING" id="177413.SAMN05660859_1300"/>
<dbReference type="PANTHER" id="PTHR44688">
    <property type="entry name" value="DNA-BINDING TRANSCRIPTIONAL ACTIVATOR DEVR_DOSR"/>
    <property type="match status" value="1"/>
</dbReference>
<dbReference type="GO" id="GO:0003677">
    <property type="term" value="F:DNA binding"/>
    <property type="evidence" value="ECO:0007669"/>
    <property type="project" value="UniProtKB-KW"/>
</dbReference>
<dbReference type="PROSITE" id="PS50043">
    <property type="entry name" value="HTH_LUXR_2"/>
    <property type="match status" value="1"/>
</dbReference>
<evidence type="ECO:0000313" key="6">
    <source>
        <dbReference type="Proteomes" id="UP000198889"/>
    </source>
</evidence>
<dbReference type="RefSeq" id="WP_244517604.1">
    <property type="nucleotide sequence ID" value="NZ_FMTP01000001.1"/>
</dbReference>
<dbReference type="EMBL" id="FMTP01000001">
    <property type="protein sequence ID" value="SCW45615.1"/>
    <property type="molecule type" value="Genomic_DNA"/>
</dbReference>
<feature type="domain" description="HTH luxR-type" evidence="4">
    <location>
        <begin position="276"/>
        <end position="341"/>
    </location>
</feature>
<dbReference type="PANTHER" id="PTHR44688:SF16">
    <property type="entry name" value="DNA-BINDING TRANSCRIPTIONAL ACTIVATOR DEVR_DOSR"/>
    <property type="match status" value="1"/>
</dbReference>
<evidence type="ECO:0000313" key="5">
    <source>
        <dbReference type="EMBL" id="SCW45615.1"/>
    </source>
</evidence>
<dbReference type="InterPro" id="IPR016032">
    <property type="entry name" value="Sig_transdc_resp-reg_C-effctor"/>
</dbReference>
<evidence type="ECO:0000256" key="2">
    <source>
        <dbReference type="ARBA" id="ARBA00023125"/>
    </source>
</evidence>